<feature type="domain" description="Calcineurin-like phosphoesterase" evidence="3">
    <location>
        <begin position="48"/>
        <end position="211"/>
    </location>
</feature>
<dbReference type="PANTHER" id="PTHR31302">
    <property type="entry name" value="TRANSMEMBRANE PROTEIN WITH METALLOPHOSPHOESTERASE DOMAIN-RELATED"/>
    <property type="match status" value="1"/>
</dbReference>
<dbReference type="GO" id="GO:0009245">
    <property type="term" value="P:lipid A biosynthetic process"/>
    <property type="evidence" value="ECO:0007669"/>
    <property type="project" value="TreeGrafter"/>
</dbReference>
<dbReference type="Proteomes" id="UP000298125">
    <property type="component" value="Unassembled WGS sequence"/>
</dbReference>
<dbReference type="EMBL" id="RQGA01000011">
    <property type="protein sequence ID" value="TGL39815.1"/>
    <property type="molecule type" value="Genomic_DNA"/>
</dbReference>
<evidence type="ECO:0000259" key="3">
    <source>
        <dbReference type="Pfam" id="PF00149"/>
    </source>
</evidence>
<name>A0A4R9JHT9_9LEPT</name>
<gene>
    <name evidence="4" type="ORF">EHQ49_10560</name>
</gene>
<dbReference type="Gene3D" id="3.60.21.10">
    <property type="match status" value="1"/>
</dbReference>
<comment type="caution">
    <text evidence="4">The sequence shown here is derived from an EMBL/GenBank/DDBJ whole genome shotgun (WGS) entry which is preliminary data.</text>
</comment>
<dbReference type="RefSeq" id="WP_135579164.1">
    <property type="nucleotide sequence ID" value="NZ_RQGA01000011.1"/>
</dbReference>
<organism evidence="4 5">
    <name type="scientific">Leptospira perdikensis</name>
    <dbReference type="NCBI Taxonomy" id="2484948"/>
    <lineage>
        <taxon>Bacteria</taxon>
        <taxon>Pseudomonadati</taxon>
        <taxon>Spirochaetota</taxon>
        <taxon>Spirochaetia</taxon>
        <taxon>Leptospirales</taxon>
        <taxon>Leptospiraceae</taxon>
        <taxon>Leptospira</taxon>
    </lineage>
</organism>
<dbReference type="Pfam" id="PF00149">
    <property type="entry name" value="Metallophos"/>
    <property type="match status" value="1"/>
</dbReference>
<dbReference type="GO" id="GO:0046872">
    <property type="term" value="F:metal ion binding"/>
    <property type="evidence" value="ECO:0007669"/>
    <property type="project" value="UniProtKB-KW"/>
</dbReference>
<keyword evidence="5" id="KW-1185">Reference proteome</keyword>
<dbReference type="InterPro" id="IPR004843">
    <property type="entry name" value="Calcineurin-like_PHP"/>
</dbReference>
<accession>A0A4R9JHT9</accession>
<dbReference type="AlphaFoldDB" id="A0A4R9JHT9"/>
<dbReference type="GO" id="GO:0016020">
    <property type="term" value="C:membrane"/>
    <property type="evidence" value="ECO:0007669"/>
    <property type="project" value="GOC"/>
</dbReference>
<sequence>MKFGKKIKFISLLFLFLCINSFFIERYVVRFPEYEFYSERIPKEFDGFKIAVVTDLHYGFLNPEFWIQRLVLKTNDLNPDVIVGLGDYVKKRNRDIELLAVWPFLNQFSAKEQVLFVNGNHDHWANHKLSLKLLEESGKSARNKEILIRRKNKEIAFVGLGDFWEDHFEIDSVNLSKADNIFRIILAHNPDSSNTNHNTKVDLFLTGHTHGGQIRIPFFEYSPVLPVTDKLLDKGFKKNRFGEDVFISSGIGWSIIPVRFYCPAEIPIIVLRSKN</sequence>
<reference evidence="4" key="1">
    <citation type="journal article" date="2019" name="PLoS Negl. Trop. Dis.">
        <title>Revisiting the worldwide diversity of Leptospira species in the environment.</title>
        <authorList>
            <person name="Vincent A.T."/>
            <person name="Schiettekatte O."/>
            <person name="Bourhy P."/>
            <person name="Veyrier F.J."/>
            <person name="Picardeau M."/>
        </authorList>
    </citation>
    <scope>NUCLEOTIDE SEQUENCE [LARGE SCALE GENOMIC DNA]</scope>
    <source>
        <strain evidence="4">201702692</strain>
    </source>
</reference>
<protein>
    <submittedName>
        <fullName evidence="4">Metallophosphoesterase</fullName>
    </submittedName>
</protein>
<dbReference type="InterPro" id="IPR029052">
    <property type="entry name" value="Metallo-depent_PP-like"/>
</dbReference>
<proteinExistence type="predicted"/>
<dbReference type="PANTHER" id="PTHR31302:SF31">
    <property type="entry name" value="PHOSPHODIESTERASE YAEI"/>
    <property type="match status" value="1"/>
</dbReference>
<dbReference type="InterPro" id="IPR051158">
    <property type="entry name" value="Metallophosphoesterase_sf"/>
</dbReference>
<evidence type="ECO:0000313" key="5">
    <source>
        <dbReference type="Proteomes" id="UP000298125"/>
    </source>
</evidence>
<dbReference type="GO" id="GO:0008758">
    <property type="term" value="F:UDP-2,3-diacylglucosamine hydrolase activity"/>
    <property type="evidence" value="ECO:0007669"/>
    <property type="project" value="TreeGrafter"/>
</dbReference>
<evidence type="ECO:0000256" key="2">
    <source>
        <dbReference type="ARBA" id="ARBA00022801"/>
    </source>
</evidence>
<dbReference type="SUPFAM" id="SSF56300">
    <property type="entry name" value="Metallo-dependent phosphatases"/>
    <property type="match status" value="1"/>
</dbReference>
<evidence type="ECO:0000313" key="4">
    <source>
        <dbReference type="EMBL" id="TGL39815.1"/>
    </source>
</evidence>
<dbReference type="OrthoDB" id="9780884at2"/>
<keyword evidence="1" id="KW-0479">Metal-binding</keyword>
<evidence type="ECO:0000256" key="1">
    <source>
        <dbReference type="ARBA" id="ARBA00022723"/>
    </source>
</evidence>
<keyword evidence="2" id="KW-0378">Hydrolase</keyword>